<dbReference type="Pfam" id="PF14090">
    <property type="entry name" value="HTH_39"/>
    <property type="match status" value="1"/>
</dbReference>
<comment type="caution">
    <text evidence="2">The sequence shown here is derived from an EMBL/GenBank/DDBJ whole genome shotgun (WGS) entry which is preliminary data.</text>
</comment>
<reference evidence="2 3" key="1">
    <citation type="submission" date="2019-09" db="EMBL/GenBank/DDBJ databases">
        <title>Taxonomic organization of the family Brucellaceae based on a phylogenomic approach.</title>
        <authorList>
            <person name="Leclercq S."/>
            <person name="Cloeckaert A."/>
            <person name="Zygmunt M.S."/>
        </authorList>
    </citation>
    <scope>NUCLEOTIDE SEQUENCE [LARGE SCALE GENOMIC DNA]</scope>
    <source>
        <strain evidence="2 3">LMG 18957</strain>
    </source>
</reference>
<dbReference type="EMBL" id="WBWA01000028">
    <property type="protein sequence ID" value="KAB2662757.1"/>
    <property type="molecule type" value="Genomic_DNA"/>
</dbReference>
<name>A0A833FM03_9HYPH</name>
<dbReference type="RefSeq" id="WP_151678659.1">
    <property type="nucleotide sequence ID" value="NZ_WBWA01000028.1"/>
</dbReference>
<dbReference type="AlphaFoldDB" id="A0A833FM03"/>
<dbReference type="InterPro" id="IPR055245">
    <property type="entry name" value="HTH_proteobacteria"/>
</dbReference>
<keyword evidence="3" id="KW-1185">Reference proteome</keyword>
<dbReference type="Proteomes" id="UP000430843">
    <property type="component" value="Unassembled WGS sequence"/>
</dbReference>
<sequence length="80" mass="9462">MQNHLTDATVYNLSPQQRTVYDYLMSGRELTRQVAINTLHVQEVTTRISELRRLGLDIKSEWKRDFGGTRYKSYHVEMSK</sequence>
<proteinExistence type="predicted"/>
<organism evidence="2 3">
    <name type="scientific">Brucella tritici</name>
    <dbReference type="NCBI Taxonomy" id="94626"/>
    <lineage>
        <taxon>Bacteria</taxon>
        <taxon>Pseudomonadati</taxon>
        <taxon>Pseudomonadota</taxon>
        <taxon>Alphaproteobacteria</taxon>
        <taxon>Hyphomicrobiales</taxon>
        <taxon>Brucellaceae</taxon>
        <taxon>Brucella/Ochrobactrum group</taxon>
        <taxon>Brucella</taxon>
    </lineage>
</organism>
<gene>
    <name evidence="2" type="ORF">F9K91_21210</name>
</gene>
<evidence type="ECO:0000313" key="3">
    <source>
        <dbReference type="Proteomes" id="UP000430843"/>
    </source>
</evidence>
<feature type="domain" description="Winged helix-turn-helix" evidence="1">
    <location>
        <begin position="15"/>
        <end position="69"/>
    </location>
</feature>
<protein>
    <recommendedName>
        <fullName evidence="1">Winged helix-turn-helix domain-containing protein</fullName>
    </recommendedName>
</protein>
<evidence type="ECO:0000313" key="2">
    <source>
        <dbReference type="EMBL" id="KAB2662757.1"/>
    </source>
</evidence>
<accession>A0A833FM03</accession>
<evidence type="ECO:0000259" key="1">
    <source>
        <dbReference type="Pfam" id="PF14090"/>
    </source>
</evidence>